<keyword evidence="1" id="KW-0614">Plasmid</keyword>
<dbReference type="Proteomes" id="UP000502657">
    <property type="component" value="Plasmid pAeme5"/>
</dbReference>
<geneLocation type="plasmid" evidence="2">
    <name>paeme5</name>
</geneLocation>
<name>A0ABX6NZN7_AERME</name>
<gene>
    <name evidence="1" type="ORF">E4188_22430</name>
</gene>
<dbReference type="EMBL" id="CP038449">
    <property type="protein sequence ID" value="QJT41258.1"/>
    <property type="molecule type" value="Genomic_DNA"/>
</dbReference>
<reference evidence="1 2" key="1">
    <citation type="submission" date="2019-03" db="EMBL/GenBank/DDBJ databases">
        <title>Novel transposon Tn6433 accelerates the dissemination of tet(E) in Aeromonas from aerobic biofilm under oxytetracycline stress.</title>
        <authorList>
            <person name="Shi Y."/>
            <person name="Tian Z."/>
            <person name="Zhang Y."/>
            <person name="Zhang H."/>
            <person name="Yang M."/>
        </authorList>
    </citation>
    <scope>NUCLEOTIDE SEQUENCE [LARGE SCALE GENOMIC DNA]</scope>
    <source>
        <strain evidence="1 2">R50-22</strain>
        <plasmid evidence="2">paeme5</plasmid>
    </source>
</reference>
<keyword evidence="2" id="KW-1185">Reference proteome</keyword>
<proteinExistence type="predicted"/>
<dbReference type="RefSeq" id="WP_171270019.1">
    <property type="nucleotide sequence ID" value="NZ_CP038446.1"/>
</dbReference>
<accession>A0ABX6NZN7</accession>
<evidence type="ECO:0000313" key="2">
    <source>
        <dbReference type="Proteomes" id="UP000502657"/>
    </source>
</evidence>
<sequence length="112" mass="12885">MKRTIATPAQIHNPAQYSFDYYYYRFKRAKCEDTLDIMYKGAVEKASVLPDQATRTTALINIERALDRCQQDFDTTAQGIARKVTHSIKKSEESLKPYDPVEEMAKMLSTVK</sequence>
<evidence type="ECO:0000313" key="1">
    <source>
        <dbReference type="EMBL" id="QJT41258.1"/>
    </source>
</evidence>
<organism evidence="1 2">
    <name type="scientific">Aeromonas media</name>
    <dbReference type="NCBI Taxonomy" id="651"/>
    <lineage>
        <taxon>Bacteria</taxon>
        <taxon>Pseudomonadati</taxon>
        <taxon>Pseudomonadota</taxon>
        <taxon>Gammaproteobacteria</taxon>
        <taxon>Aeromonadales</taxon>
        <taxon>Aeromonadaceae</taxon>
        <taxon>Aeromonas</taxon>
    </lineage>
</organism>
<protein>
    <submittedName>
        <fullName evidence="1">Uncharacterized protein</fullName>
    </submittedName>
</protein>